<accession>A0A516GS89</accession>
<dbReference type="KEGG" id="fop:FNB79_10535"/>
<dbReference type="AlphaFoldDB" id="A0A516GS89"/>
<protein>
    <submittedName>
        <fullName evidence="1">DUF4421 domain-containing protein</fullName>
    </submittedName>
</protein>
<dbReference type="OrthoDB" id="1431554at2"/>
<dbReference type="InterPro" id="IPR025535">
    <property type="entry name" value="DUF4421"/>
</dbReference>
<evidence type="ECO:0000313" key="2">
    <source>
        <dbReference type="Proteomes" id="UP000319209"/>
    </source>
</evidence>
<dbReference type="Pfam" id="PF14391">
    <property type="entry name" value="DUF4421"/>
    <property type="match status" value="1"/>
</dbReference>
<proteinExistence type="predicted"/>
<reference evidence="1 2" key="1">
    <citation type="submission" date="2019-07" db="EMBL/GenBank/DDBJ databases">
        <title>Genome sequencing for Formosa sp. PS13.</title>
        <authorList>
            <person name="Park S.-J."/>
        </authorList>
    </citation>
    <scope>NUCLEOTIDE SEQUENCE [LARGE SCALE GENOMIC DNA]</scope>
    <source>
        <strain evidence="1 2">PS13</strain>
    </source>
</reference>
<evidence type="ECO:0000313" key="1">
    <source>
        <dbReference type="EMBL" id="QDO94379.1"/>
    </source>
</evidence>
<sequence>MIRKIVFLLLFIWPSLLVQAQVLKDLDSLKFIQLVDKLFIDHDINNYSFRLFTNYKYKQFSVKNETGFRARFVPNNKFGVGFGVASSKLLIDIAFNVKTNTDDVTHRFDMQGTSIIGKKNYVNFYVQTYKGFNVKNNFGAPFVFRDDIRSVTVGFNYLRTIPDIEFSYSMLKAGIDHLDRKVYITGGIGAFGFYDYFSARGDILSDLPEASFNEEARIRRYNSTAVGVLGGVMSVFRLHGDFTASCNIMPGIGLTYKHVTLHDGTYKPSNPILLKMDYTFAVGYNVKRYYVSLIYGGGVYTTDLDFDNDYRFNLTKAKLAIGYKIGSGKKTYHYR</sequence>
<gene>
    <name evidence="1" type="ORF">FNB79_10535</name>
</gene>
<dbReference type="EMBL" id="CP041637">
    <property type="protein sequence ID" value="QDO94379.1"/>
    <property type="molecule type" value="Genomic_DNA"/>
</dbReference>
<keyword evidence="2" id="KW-1185">Reference proteome</keyword>
<name>A0A516GS89_9FLAO</name>
<organism evidence="1 2">
    <name type="scientific">Formosa sediminum</name>
    <dbReference type="NCBI Taxonomy" id="2594004"/>
    <lineage>
        <taxon>Bacteria</taxon>
        <taxon>Pseudomonadati</taxon>
        <taxon>Bacteroidota</taxon>
        <taxon>Flavobacteriia</taxon>
        <taxon>Flavobacteriales</taxon>
        <taxon>Flavobacteriaceae</taxon>
        <taxon>Formosa</taxon>
    </lineage>
</organism>
<dbReference type="Proteomes" id="UP000319209">
    <property type="component" value="Chromosome"/>
</dbReference>
<dbReference type="RefSeq" id="WP_143381264.1">
    <property type="nucleotide sequence ID" value="NZ_CP041637.1"/>
</dbReference>